<name>A0ABS3L9D4_9ENTE</name>
<evidence type="ECO:0000256" key="2">
    <source>
        <dbReference type="ARBA" id="ARBA00023002"/>
    </source>
</evidence>
<protein>
    <submittedName>
        <fullName evidence="5">2-hydroxyacid dehydrogenase</fullName>
    </submittedName>
</protein>
<accession>A0ABS3L9D4</accession>
<organism evidence="5 6">
    <name type="scientific">Candidatus Enterococcus moelleringii</name>
    <dbReference type="NCBI Taxonomy" id="2815325"/>
    <lineage>
        <taxon>Bacteria</taxon>
        <taxon>Bacillati</taxon>
        <taxon>Bacillota</taxon>
        <taxon>Bacilli</taxon>
        <taxon>Lactobacillales</taxon>
        <taxon>Enterococcaceae</taxon>
        <taxon>Enterococcus</taxon>
    </lineage>
</organism>
<evidence type="ECO:0000256" key="3">
    <source>
        <dbReference type="ARBA" id="ARBA00023027"/>
    </source>
</evidence>
<reference evidence="5 6" key="1">
    <citation type="submission" date="2021-03" db="EMBL/GenBank/DDBJ databases">
        <title>Enterococcal diversity collection.</title>
        <authorList>
            <person name="Gilmore M.S."/>
            <person name="Schwartzman J."/>
            <person name="Van Tyne D."/>
            <person name="Martin M."/>
            <person name="Earl A.M."/>
            <person name="Manson A.L."/>
            <person name="Straub T."/>
            <person name="Salamzade R."/>
            <person name="Saavedra J."/>
            <person name="Lebreton F."/>
            <person name="Prichula J."/>
            <person name="Schaufler K."/>
            <person name="Gaca A."/>
            <person name="Sgardioli B."/>
            <person name="Wagenaar J."/>
            <person name="Strong T."/>
        </authorList>
    </citation>
    <scope>NUCLEOTIDE SEQUENCE [LARGE SCALE GENOMIC DNA]</scope>
    <source>
        <strain evidence="5 6">669A</strain>
    </source>
</reference>
<sequence length="347" mass="38152">MGKIVVVGDAYVSVATLSEAVKEMQLPEPLEIQGFEWESTCSMTEFQEKVRIIEEGGPEAVTLPVGILEAMPEADYLFVHIAPVSQAMLQAAPNLKLIGTCRGGVEHLAMEEIRQRELPVLHVIRNAEPVADFTIGLMYAVTRNIALAHAAAMRGEWLKVFPNDAYKTTLSQQTVALIGLGHVGKLVAKRLNSLGVPVMAYDPFTDEKALKKAGIDVKLVDLETAFSQAKIVSLHLRVTPETTNLIDQRYLKLMQPNAYLINTARPAVLEKQAFMEVLRNHQIAGAAIDVVWQEPIAPDDPLLELDNLTITSHIAGDTVDAIPRSPFLLKDVVNSYLEQGESDMLIK</sequence>
<evidence type="ECO:0000259" key="4">
    <source>
        <dbReference type="Pfam" id="PF02826"/>
    </source>
</evidence>
<keyword evidence="2" id="KW-0560">Oxidoreductase</keyword>
<evidence type="ECO:0000313" key="5">
    <source>
        <dbReference type="EMBL" id="MBO1305371.1"/>
    </source>
</evidence>
<dbReference type="PROSITE" id="PS00671">
    <property type="entry name" value="D_2_HYDROXYACID_DH_3"/>
    <property type="match status" value="1"/>
</dbReference>
<dbReference type="SUPFAM" id="SSF51735">
    <property type="entry name" value="NAD(P)-binding Rossmann-fold domains"/>
    <property type="match status" value="1"/>
</dbReference>
<evidence type="ECO:0000313" key="6">
    <source>
        <dbReference type="Proteomes" id="UP000664601"/>
    </source>
</evidence>
<dbReference type="RefSeq" id="WP_207672314.1">
    <property type="nucleotide sequence ID" value="NZ_JAFREM010000006.1"/>
</dbReference>
<dbReference type="InterPro" id="IPR050857">
    <property type="entry name" value="D-2-hydroxyacid_DH"/>
</dbReference>
<dbReference type="SUPFAM" id="SSF52283">
    <property type="entry name" value="Formate/glycerate dehydrogenase catalytic domain-like"/>
    <property type="match status" value="1"/>
</dbReference>
<gene>
    <name evidence="5" type="ORF">JZO70_04325</name>
</gene>
<dbReference type="CDD" id="cd12171">
    <property type="entry name" value="2-Hacid_dh_10"/>
    <property type="match status" value="1"/>
</dbReference>
<dbReference type="InterPro" id="IPR029753">
    <property type="entry name" value="D-isomer_DH_CS"/>
</dbReference>
<comment type="caution">
    <text evidence="5">The sequence shown here is derived from an EMBL/GenBank/DDBJ whole genome shotgun (WGS) entry which is preliminary data.</text>
</comment>
<dbReference type="EMBL" id="JAFREM010000006">
    <property type="protein sequence ID" value="MBO1305371.1"/>
    <property type="molecule type" value="Genomic_DNA"/>
</dbReference>
<keyword evidence="3" id="KW-0520">NAD</keyword>
<dbReference type="InterPro" id="IPR036291">
    <property type="entry name" value="NAD(P)-bd_dom_sf"/>
</dbReference>
<dbReference type="Proteomes" id="UP000664601">
    <property type="component" value="Unassembled WGS sequence"/>
</dbReference>
<keyword evidence="6" id="KW-1185">Reference proteome</keyword>
<proteinExistence type="inferred from homology"/>
<comment type="similarity">
    <text evidence="1">Belongs to the D-isomer specific 2-hydroxyacid dehydrogenase family.</text>
</comment>
<dbReference type="PANTHER" id="PTHR42789:SF1">
    <property type="entry name" value="D-ISOMER SPECIFIC 2-HYDROXYACID DEHYDROGENASE FAMILY PROTEIN (AFU_ORTHOLOGUE AFUA_6G10090)"/>
    <property type="match status" value="1"/>
</dbReference>
<dbReference type="Gene3D" id="3.40.50.720">
    <property type="entry name" value="NAD(P)-binding Rossmann-like Domain"/>
    <property type="match status" value="2"/>
</dbReference>
<dbReference type="PANTHER" id="PTHR42789">
    <property type="entry name" value="D-ISOMER SPECIFIC 2-HYDROXYACID DEHYDROGENASE FAMILY PROTEIN (AFU_ORTHOLOGUE AFUA_6G10090)"/>
    <property type="match status" value="1"/>
</dbReference>
<dbReference type="Pfam" id="PF02826">
    <property type="entry name" value="2-Hacid_dh_C"/>
    <property type="match status" value="1"/>
</dbReference>
<evidence type="ECO:0000256" key="1">
    <source>
        <dbReference type="ARBA" id="ARBA00005854"/>
    </source>
</evidence>
<feature type="domain" description="D-isomer specific 2-hydroxyacid dehydrogenase NAD-binding" evidence="4">
    <location>
        <begin position="135"/>
        <end position="315"/>
    </location>
</feature>
<dbReference type="InterPro" id="IPR006140">
    <property type="entry name" value="D-isomer_DH_NAD-bd"/>
</dbReference>